<accession>A0A8K0NK43</accession>
<dbReference type="Proteomes" id="UP000811619">
    <property type="component" value="Unassembled WGS sequence"/>
</dbReference>
<comment type="caution">
    <text evidence="2">The sequence shown here is derived from an EMBL/GenBank/DDBJ whole genome shotgun (WGS) entry which is preliminary data.</text>
</comment>
<gene>
    <name evidence="2" type="ORF">E4U42_007222</name>
</gene>
<protein>
    <submittedName>
        <fullName evidence="2">Uncharacterized protein</fullName>
    </submittedName>
</protein>
<dbReference type="AlphaFoldDB" id="A0A8K0NK43"/>
<proteinExistence type="predicted"/>
<evidence type="ECO:0000256" key="1">
    <source>
        <dbReference type="SAM" id="MobiDB-lite"/>
    </source>
</evidence>
<keyword evidence="3" id="KW-1185">Reference proteome</keyword>
<evidence type="ECO:0000313" key="2">
    <source>
        <dbReference type="EMBL" id="KAG5929072.1"/>
    </source>
</evidence>
<organism evidence="2 3">
    <name type="scientific">Claviceps africana</name>
    <dbReference type="NCBI Taxonomy" id="83212"/>
    <lineage>
        <taxon>Eukaryota</taxon>
        <taxon>Fungi</taxon>
        <taxon>Dikarya</taxon>
        <taxon>Ascomycota</taxon>
        <taxon>Pezizomycotina</taxon>
        <taxon>Sordariomycetes</taxon>
        <taxon>Hypocreomycetidae</taxon>
        <taxon>Hypocreales</taxon>
        <taxon>Clavicipitaceae</taxon>
        <taxon>Claviceps</taxon>
    </lineage>
</organism>
<name>A0A8K0NK43_9HYPO</name>
<sequence length="97" mass="10671">MDTTDITLISAVSYPYTAMHILGHDITPWISSNFTLIWLPQHGSNSEAKLRVRGFAHGPHHVLQPAIKSTSRYPSRKAVKASNFTPTSRCLSDAGPL</sequence>
<reference evidence="2" key="1">
    <citation type="journal article" date="2020" name="bioRxiv">
        <title>Whole genome comparisons of ergot fungi reveals the divergence and evolution of species within the genus Claviceps are the result of varying mechanisms driving genome evolution and host range expansion.</title>
        <authorList>
            <person name="Wyka S.A."/>
            <person name="Mondo S.J."/>
            <person name="Liu M."/>
            <person name="Dettman J."/>
            <person name="Nalam V."/>
            <person name="Broders K.D."/>
        </authorList>
    </citation>
    <scope>NUCLEOTIDE SEQUENCE</scope>
    <source>
        <strain evidence="2">CCC 489</strain>
    </source>
</reference>
<feature type="region of interest" description="Disordered" evidence="1">
    <location>
        <begin position="77"/>
        <end position="97"/>
    </location>
</feature>
<evidence type="ECO:0000313" key="3">
    <source>
        <dbReference type="Proteomes" id="UP000811619"/>
    </source>
</evidence>
<dbReference type="EMBL" id="SRPY01000081">
    <property type="protein sequence ID" value="KAG5929072.1"/>
    <property type="molecule type" value="Genomic_DNA"/>
</dbReference>